<evidence type="ECO:0000313" key="3">
    <source>
        <dbReference type="EMBL" id="KAI5317104.1"/>
    </source>
</evidence>
<dbReference type="InterPro" id="IPR043128">
    <property type="entry name" value="Rev_trsase/Diguanyl_cyclase"/>
</dbReference>
<dbReference type="Gene3D" id="3.10.10.10">
    <property type="entry name" value="HIV Type 1 Reverse Transcriptase, subunit A, domain 1"/>
    <property type="match status" value="1"/>
</dbReference>
<dbReference type="FunFam" id="3.30.70.270:FF:000020">
    <property type="entry name" value="Transposon Tf2-6 polyprotein-like Protein"/>
    <property type="match status" value="1"/>
</dbReference>
<gene>
    <name evidence="3" type="ORF">L3X38_036811</name>
</gene>
<keyword evidence="4" id="KW-1185">Reference proteome</keyword>
<proteinExistence type="predicted"/>
<dbReference type="Gene3D" id="3.30.70.270">
    <property type="match status" value="1"/>
</dbReference>
<dbReference type="PANTHER" id="PTHR37984">
    <property type="entry name" value="PROTEIN CBG26694"/>
    <property type="match status" value="1"/>
</dbReference>
<dbReference type="Pfam" id="PF17919">
    <property type="entry name" value="RT_RNaseH_2"/>
    <property type="match status" value="1"/>
</dbReference>
<dbReference type="InterPro" id="IPR050951">
    <property type="entry name" value="Retrovirus_Pol_polyprotein"/>
</dbReference>
<accession>A0AAD4V3F5</accession>
<dbReference type="PANTHER" id="PTHR37984:SF5">
    <property type="entry name" value="PROTEIN NYNRIN-LIKE"/>
    <property type="match status" value="1"/>
</dbReference>
<dbReference type="InterPro" id="IPR041577">
    <property type="entry name" value="RT_RNaseH_2"/>
</dbReference>
<evidence type="ECO:0000259" key="2">
    <source>
        <dbReference type="Pfam" id="PF17919"/>
    </source>
</evidence>
<dbReference type="SUPFAM" id="SSF56672">
    <property type="entry name" value="DNA/RNA polymerases"/>
    <property type="match status" value="1"/>
</dbReference>
<sequence>MPLQPSKLQPPKLELKPLPEHLKYAHLGANETLPVIIASNLTSTEKKKLLRVLRKYQDALGWYIADIKGISPAICMHRILMEGDVKPTVDAQRRLNPIMKEVVQNEVMKLLDTSMIYPISDSKWVSPKQVVPKRTGITVVKNDNNELVPTRLTTGVILGHLVSNKEIEVDKAKIDAIAKLPPPTIVKSIRSFLGHAGFYRRFIKDFSKISRSLCNLLAKDAPFKFDADCLEACNRLKTLLSTAPTIAAPNWSLPFELMCDASDYAIGLVLGQRKDKIPQVIYYASRT</sequence>
<feature type="domain" description="Reverse transcriptase/retrotransposon-derived protein RNase H-like" evidence="2">
    <location>
        <begin position="226"/>
        <end position="287"/>
    </location>
</feature>
<comment type="caution">
    <text evidence="3">The sequence shown here is derived from an EMBL/GenBank/DDBJ whole genome shotgun (WGS) entry which is preliminary data.</text>
</comment>
<dbReference type="EMBL" id="JAJFAZ020000007">
    <property type="protein sequence ID" value="KAI5317104.1"/>
    <property type="molecule type" value="Genomic_DNA"/>
</dbReference>
<protein>
    <recommendedName>
        <fullName evidence="2">Reverse transcriptase/retrotransposon-derived protein RNase H-like domain-containing protein</fullName>
    </recommendedName>
</protein>
<evidence type="ECO:0000256" key="1">
    <source>
        <dbReference type="ARBA" id="ARBA00023268"/>
    </source>
</evidence>
<name>A0AAD4V3F5_PRUDU</name>
<dbReference type="Proteomes" id="UP001054821">
    <property type="component" value="Chromosome 7"/>
</dbReference>
<organism evidence="3 4">
    <name type="scientific">Prunus dulcis</name>
    <name type="common">Almond</name>
    <name type="synonym">Amygdalus dulcis</name>
    <dbReference type="NCBI Taxonomy" id="3755"/>
    <lineage>
        <taxon>Eukaryota</taxon>
        <taxon>Viridiplantae</taxon>
        <taxon>Streptophyta</taxon>
        <taxon>Embryophyta</taxon>
        <taxon>Tracheophyta</taxon>
        <taxon>Spermatophyta</taxon>
        <taxon>Magnoliopsida</taxon>
        <taxon>eudicotyledons</taxon>
        <taxon>Gunneridae</taxon>
        <taxon>Pentapetalae</taxon>
        <taxon>rosids</taxon>
        <taxon>fabids</taxon>
        <taxon>Rosales</taxon>
        <taxon>Rosaceae</taxon>
        <taxon>Amygdaloideae</taxon>
        <taxon>Amygdaleae</taxon>
        <taxon>Prunus</taxon>
    </lineage>
</organism>
<dbReference type="InterPro" id="IPR043502">
    <property type="entry name" value="DNA/RNA_pol_sf"/>
</dbReference>
<keyword evidence="1" id="KW-0511">Multifunctional enzyme</keyword>
<dbReference type="AlphaFoldDB" id="A0AAD4V3F5"/>
<dbReference type="GO" id="GO:0003824">
    <property type="term" value="F:catalytic activity"/>
    <property type="evidence" value="ECO:0007669"/>
    <property type="project" value="UniProtKB-KW"/>
</dbReference>
<reference evidence="3 4" key="1">
    <citation type="journal article" date="2022" name="G3 (Bethesda)">
        <title>Whole-genome sequence and methylome profiling of the almond [Prunus dulcis (Mill.) D.A. Webb] cultivar 'Nonpareil'.</title>
        <authorList>
            <person name="D'Amico-Willman K.M."/>
            <person name="Ouma W.Z."/>
            <person name="Meulia T."/>
            <person name="Sideli G.M."/>
            <person name="Gradziel T.M."/>
            <person name="Fresnedo-Ramirez J."/>
        </authorList>
    </citation>
    <scope>NUCLEOTIDE SEQUENCE [LARGE SCALE GENOMIC DNA]</scope>
    <source>
        <strain evidence="3">Clone GOH B32 T37-40</strain>
    </source>
</reference>
<evidence type="ECO:0000313" key="4">
    <source>
        <dbReference type="Proteomes" id="UP001054821"/>
    </source>
</evidence>